<evidence type="ECO:0000313" key="3">
    <source>
        <dbReference type="Proteomes" id="UP001152607"/>
    </source>
</evidence>
<feature type="region of interest" description="Disordered" evidence="1">
    <location>
        <begin position="1"/>
        <end position="35"/>
    </location>
</feature>
<comment type="caution">
    <text evidence="2">The sequence shown here is derived from an EMBL/GenBank/DDBJ whole genome shotgun (WGS) entry which is preliminary data.</text>
</comment>
<feature type="compositionally biased region" description="Low complexity" evidence="1">
    <location>
        <begin position="14"/>
        <end position="31"/>
    </location>
</feature>
<dbReference type="EMBL" id="CAOQHR010000009">
    <property type="protein sequence ID" value="CAI6339164.1"/>
    <property type="molecule type" value="Genomic_DNA"/>
</dbReference>
<accession>A0A9W4UPN2</accession>
<evidence type="ECO:0000313" key="2">
    <source>
        <dbReference type="EMBL" id="CAI6339164.1"/>
    </source>
</evidence>
<dbReference type="Proteomes" id="UP001152607">
    <property type="component" value="Unassembled WGS sequence"/>
</dbReference>
<proteinExistence type="predicted"/>
<name>A0A9W4UPN2_9PLEO</name>
<organism evidence="2 3">
    <name type="scientific">Periconia digitata</name>
    <dbReference type="NCBI Taxonomy" id="1303443"/>
    <lineage>
        <taxon>Eukaryota</taxon>
        <taxon>Fungi</taxon>
        <taxon>Dikarya</taxon>
        <taxon>Ascomycota</taxon>
        <taxon>Pezizomycotina</taxon>
        <taxon>Dothideomycetes</taxon>
        <taxon>Pleosporomycetidae</taxon>
        <taxon>Pleosporales</taxon>
        <taxon>Massarineae</taxon>
        <taxon>Periconiaceae</taxon>
        <taxon>Periconia</taxon>
    </lineage>
</organism>
<evidence type="ECO:0000256" key="1">
    <source>
        <dbReference type="SAM" id="MobiDB-lite"/>
    </source>
</evidence>
<protein>
    <submittedName>
        <fullName evidence="2">Uncharacterized protein</fullName>
    </submittedName>
</protein>
<gene>
    <name evidence="2" type="ORF">PDIGIT_LOCUS12311</name>
</gene>
<reference evidence="2" key="1">
    <citation type="submission" date="2023-01" db="EMBL/GenBank/DDBJ databases">
        <authorList>
            <person name="Van Ghelder C."/>
            <person name="Rancurel C."/>
        </authorList>
    </citation>
    <scope>NUCLEOTIDE SEQUENCE</scope>
    <source>
        <strain evidence="2">CNCM I-4278</strain>
    </source>
</reference>
<keyword evidence="3" id="KW-1185">Reference proteome</keyword>
<sequence length="63" mass="6639">MQGGPSFAYDNFKPQGPLSTTPTPLLPQSSPVRIASPRGENTLAVQLRSSIELMPSSSVQDPG</sequence>
<dbReference type="AlphaFoldDB" id="A0A9W4UPN2"/>